<keyword evidence="3" id="KW-1185">Reference proteome</keyword>
<dbReference type="AlphaFoldDB" id="A0A1L9QTZ2"/>
<sequence>MTRTSSRRKSTGNFGPKSSPFNYTLVALMGGIFVLGIGIGIAFSSTTTLSPENVASRDFIDRSAPDPELCVKFGASAMVMDARLYVTLNPFSVYISQPAMQPGCVLRRNNWVILEQRNLLPRDKFNDCKNRMNTFAYTGSIDSNPKVNCVYQNDSAENFFLSQPGLNPGGTAPESDRF</sequence>
<dbReference type="STRING" id="1925591.BI308_08120"/>
<evidence type="ECO:0000256" key="1">
    <source>
        <dbReference type="SAM" id="Phobius"/>
    </source>
</evidence>
<comment type="caution">
    <text evidence="2">The sequence shown here is derived from an EMBL/GenBank/DDBJ whole genome shotgun (WGS) entry which is preliminary data.</text>
</comment>
<keyword evidence="1" id="KW-0472">Membrane</keyword>
<dbReference type="InterPro" id="IPR021511">
    <property type="entry name" value="DUF3172"/>
</dbReference>
<reference evidence="2" key="1">
    <citation type="submission" date="2016-10" db="EMBL/GenBank/DDBJ databases">
        <title>CRISPR-Cas defence system in Roseofilum reptotaenium: evidence of a bacteriophage-cyanobacterium arms race in the coral black band disease.</title>
        <authorList>
            <person name="Buerger P."/>
            <person name="Wood-Charlson E.M."/>
            <person name="Weynberg K.D."/>
            <person name="Willis B."/>
            <person name="Van Oppen M.J."/>
        </authorList>
    </citation>
    <scope>NUCLEOTIDE SEQUENCE [LARGE SCALE GENOMIC DNA]</scope>
    <source>
        <strain evidence="2">AO1-A</strain>
    </source>
</reference>
<dbReference type="Proteomes" id="UP000183940">
    <property type="component" value="Unassembled WGS sequence"/>
</dbReference>
<keyword evidence="1" id="KW-0812">Transmembrane</keyword>
<evidence type="ECO:0008006" key="4">
    <source>
        <dbReference type="Google" id="ProtNLM"/>
    </source>
</evidence>
<dbReference type="EMBL" id="MLAW01000010">
    <property type="protein sequence ID" value="OJJ26138.1"/>
    <property type="molecule type" value="Genomic_DNA"/>
</dbReference>
<keyword evidence="1" id="KW-1133">Transmembrane helix</keyword>
<evidence type="ECO:0000313" key="3">
    <source>
        <dbReference type="Proteomes" id="UP000183940"/>
    </source>
</evidence>
<gene>
    <name evidence="2" type="ORF">BI308_08120</name>
</gene>
<feature type="transmembrane region" description="Helical" evidence="1">
    <location>
        <begin position="21"/>
        <end position="43"/>
    </location>
</feature>
<accession>A0A1L9QTZ2</accession>
<protein>
    <recommendedName>
        <fullName evidence="4">DUF3172 domain-containing protein</fullName>
    </recommendedName>
</protein>
<proteinExistence type="predicted"/>
<evidence type="ECO:0000313" key="2">
    <source>
        <dbReference type="EMBL" id="OJJ26138.1"/>
    </source>
</evidence>
<organism evidence="2 3">
    <name type="scientific">Roseofilum reptotaenium AO1-A</name>
    <dbReference type="NCBI Taxonomy" id="1925591"/>
    <lineage>
        <taxon>Bacteria</taxon>
        <taxon>Bacillati</taxon>
        <taxon>Cyanobacteriota</taxon>
        <taxon>Cyanophyceae</taxon>
        <taxon>Desertifilales</taxon>
        <taxon>Desertifilaceae</taxon>
        <taxon>Roseofilum</taxon>
    </lineage>
</organism>
<name>A0A1L9QTZ2_9CYAN</name>
<dbReference type="Pfam" id="PF11371">
    <property type="entry name" value="DUF3172"/>
    <property type="match status" value="1"/>
</dbReference>